<keyword evidence="8" id="KW-0732">Signal</keyword>
<keyword evidence="4 7" id="KW-0378">Hydrolase</keyword>
<reference evidence="10" key="1">
    <citation type="submission" date="2024-03" db="EMBL/GenBank/DDBJ databases">
        <title>WGS assembly of Saponaria officinalis var. Norfolk2.</title>
        <authorList>
            <person name="Jenkins J."/>
            <person name="Shu S."/>
            <person name="Grimwood J."/>
            <person name="Barry K."/>
            <person name="Goodstein D."/>
            <person name="Schmutz J."/>
            <person name="Leebens-Mack J."/>
            <person name="Osbourn A."/>
        </authorList>
    </citation>
    <scope>NUCLEOTIDE SEQUENCE [LARGE SCALE GENOMIC DNA]</scope>
    <source>
        <strain evidence="10">JIC</strain>
    </source>
</reference>
<feature type="domain" description="Peptidase A1" evidence="9">
    <location>
        <begin position="85"/>
        <end position="453"/>
    </location>
</feature>
<dbReference type="Pfam" id="PF14541">
    <property type="entry name" value="TAXi_C"/>
    <property type="match status" value="1"/>
</dbReference>
<feature type="active site" evidence="6">
    <location>
        <position position="103"/>
    </location>
</feature>
<dbReference type="GO" id="GO:0006508">
    <property type="term" value="P:proteolysis"/>
    <property type="evidence" value="ECO:0007669"/>
    <property type="project" value="UniProtKB-KW"/>
</dbReference>
<accession>A0AAW1KQ48</accession>
<dbReference type="CDD" id="cd05476">
    <property type="entry name" value="pepsin_A_like_plant"/>
    <property type="match status" value="1"/>
</dbReference>
<evidence type="ECO:0000313" key="11">
    <source>
        <dbReference type="Proteomes" id="UP001443914"/>
    </source>
</evidence>
<evidence type="ECO:0000256" key="3">
    <source>
        <dbReference type="ARBA" id="ARBA00022750"/>
    </source>
</evidence>
<protein>
    <recommendedName>
        <fullName evidence="9">Peptidase A1 domain-containing protein</fullName>
    </recommendedName>
</protein>
<dbReference type="PRINTS" id="PR00792">
    <property type="entry name" value="PEPSIN"/>
</dbReference>
<keyword evidence="3 7" id="KW-0064">Aspartyl protease</keyword>
<feature type="active site" evidence="6">
    <location>
        <position position="323"/>
    </location>
</feature>
<keyword evidence="2 7" id="KW-0645">Protease</keyword>
<dbReference type="AlphaFoldDB" id="A0AAW1KQ48"/>
<dbReference type="InterPro" id="IPR021109">
    <property type="entry name" value="Peptidase_aspartic_dom_sf"/>
</dbReference>
<dbReference type="GO" id="GO:0005576">
    <property type="term" value="C:extracellular region"/>
    <property type="evidence" value="ECO:0007669"/>
    <property type="project" value="TreeGrafter"/>
</dbReference>
<dbReference type="InterPro" id="IPR051708">
    <property type="entry name" value="Plant_Aspart_Prot_A1"/>
</dbReference>
<dbReference type="GO" id="GO:0004190">
    <property type="term" value="F:aspartic-type endopeptidase activity"/>
    <property type="evidence" value="ECO:0007669"/>
    <property type="project" value="UniProtKB-KW"/>
</dbReference>
<dbReference type="InterPro" id="IPR032799">
    <property type="entry name" value="TAXi_C"/>
</dbReference>
<comment type="caution">
    <text evidence="10">The sequence shown here is derived from an EMBL/GenBank/DDBJ whole genome shotgun (WGS) entry which is preliminary data.</text>
</comment>
<dbReference type="InterPro" id="IPR001461">
    <property type="entry name" value="Aspartic_peptidase_A1"/>
</dbReference>
<dbReference type="PANTHER" id="PTHR47967:SF36">
    <property type="entry name" value="PEPTIDASE A1 DOMAIN-CONTAINING PROTEIN"/>
    <property type="match status" value="1"/>
</dbReference>
<dbReference type="Pfam" id="PF14543">
    <property type="entry name" value="TAXi_N"/>
    <property type="match status" value="1"/>
</dbReference>
<dbReference type="InterPro" id="IPR034161">
    <property type="entry name" value="Pepsin-like_plant"/>
</dbReference>
<keyword evidence="11" id="KW-1185">Reference proteome</keyword>
<organism evidence="10 11">
    <name type="scientific">Saponaria officinalis</name>
    <name type="common">Common soapwort</name>
    <name type="synonym">Lychnis saponaria</name>
    <dbReference type="NCBI Taxonomy" id="3572"/>
    <lineage>
        <taxon>Eukaryota</taxon>
        <taxon>Viridiplantae</taxon>
        <taxon>Streptophyta</taxon>
        <taxon>Embryophyta</taxon>
        <taxon>Tracheophyta</taxon>
        <taxon>Spermatophyta</taxon>
        <taxon>Magnoliopsida</taxon>
        <taxon>eudicotyledons</taxon>
        <taxon>Gunneridae</taxon>
        <taxon>Pentapetalae</taxon>
        <taxon>Caryophyllales</taxon>
        <taxon>Caryophyllaceae</taxon>
        <taxon>Caryophylleae</taxon>
        <taxon>Saponaria</taxon>
    </lineage>
</organism>
<dbReference type="InterPro" id="IPR033121">
    <property type="entry name" value="PEPTIDASE_A1"/>
</dbReference>
<proteinExistence type="inferred from homology"/>
<dbReference type="EMBL" id="JBDFQZ010000005">
    <property type="protein sequence ID" value="KAK9723586.1"/>
    <property type="molecule type" value="Genomic_DNA"/>
</dbReference>
<dbReference type="Proteomes" id="UP001443914">
    <property type="component" value="Unassembled WGS sequence"/>
</dbReference>
<dbReference type="SUPFAM" id="SSF50630">
    <property type="entry name" value="Acid proteases"/>
    <property type="match status" value="1"/>
</dbReference>
<dbReference type="InterPro" id="IPR032861">
    <property type="entry name" value="TAXi_N"/>
</dbReference>
<evidence type="ECO:0000256" key="4">
    <source>
        <dbReference type="ARBA" id="ARBA00022801"/>
    </source>
</evidence>
<evidence type="ECO:0000256" key="6">
    <source>
        <dbReference type="PIRSR" id="PIRSR601461-1"/>
    </source>
</evidence>
<evidence type="ECO:0000256" key="7">
    <source>
        <dbReference type="RuleBase" id="RU000454"/>
    </source>
</evidence>
<dbReference type="PANTHER" id="PTHR47967">
    <property type="entry name" value="OS07G0603500 PROTEIN-RELATED"/>
    <property type="match status" value="1"/>
</dbReference>
<dbReference type="Gene3D" id="2.40.70.10">
    <property type="entry name" value="Acid Proteases"/>
    <property type="match status" value="2"/>
</dbReference>
<evidence type="ECO:0000259" key="9">
    <source>
        <dbReference type="PROSITE" id="PS51767"/>
    </source>
</evidence>
<evidence type="ECO:0000256" key="8">
    <source>
        <dbReference type="SAM" id="SignalP"/>
    </source>
</evidence>
<dbReference type="PROSITE" id="PS00141">
    <property type="entry name" value="ASP_PROTEASE"/>
    <property type="match status" value="1"/>
</dbReference>
<sequence length="460" mass="50150">MRCRKAMANPSFLYLLCLISTLYILPTSSIPYTLDLSPIPKLHYSKDIVRDLAESSLVRAYQLQQTNIDSSTSTPLFPVSNPGEYTISLSIGTPPQNVPVIFDTGSSFVWVPCTSTYSCTNCTLNKVNITTFDPDKSATDHFTDCNNVKCSWLDQPPDVMASCANCTLSLPGSCNKRCFYIQAYGSGETSGNALFENLNLAGEVVRDFFIGCSLNTVGIPQGIAGFGRMPMSLPNQLGLTKFSYCLVPHKYDDTGKSSKLILGDSGEVQGITYTPLLNNPPITPFNQYYYVHLDQITVGGKIVDVPSNLLLPDNIGNGGTIVDSGSTLTSMVSTVFDPIATAFVDKIPPDQMNRVSINNTSVGNILCINVMGDPMFSFPEIIFKFKGDGQMDLPMDNYVDAGQDIFCLPFANSTLQLGQGPRGGSGPAIIIGNYQQQNFHIEYDLENERLGFKRQNCQGS</sequence>
<keyword evidence="5" id="KW-0325">Glycoprotein</keyword>
<evidence type="ECO:0000256" key="2">
    <source>
        <dbReference type="ARBA" id="ARBA00022670"/>
    </source>
</evidence>
<gene>
    <name evidence="10" type="ORF">RND81_05G009900</name>
</gene>
<dbReference type="InterPro" id="IPR001969">
    <property type="entry name" value="Aspartic_peptidase_AS"/>
</dbReference>
<comment type="similarity">
    <text evidence="1 7">Belongs to the peptidase A1 family.</text>
</comment>
<evidence type="ECO:0000313" key="10">
    <source>
        <dbReference type="EMBL" id="KAK9723586.1"/>
    </source>
</evidence>
<evidence type="ECO:0000256" key="1">
    <source>
        <dbReference type="ARBA" id="ARBA00007447"/>
    </source>
</evidence>
<dbReference type="PROSITE" id="PS51767">
    <property type="entry name" value="PEPTIDASE_A1"/>
    <property type="match status" value="1"/>
</dbReference>
<evidence type="ECO:0000256" key="5">
    <source>
        <dbReference type="ARBA" id="ARBA00023180"/>
    </source>
</evidence>
<name>A0AAW1KQ48_SAPOF</name>
<feature type="chain" id="PRO_5043732676" description="Peptidase A1 domain-containing protein" evidence="8">
    <location>
        <begin position="30"/>
        <end position="460"/>
    </location>
</feature>
<feature type="signal peptide" evidence="8">
    <location>
        <begin position="1"/>
        <end position="29"/>
    </location>
</feature>